<name>A0A022RHD4_ERYGU</name>
<evidence type="ECO:0000259" key="2">
    <source>
        <dbReference type="PROSITE" id="PS50891"/>
    </source>
</evidence>
<dbReference type="GO" id="GO:0001216">
    <property type="term" value="F:DNA-binding transcription activator activity"/>
    <property type="evidence" value="ECO:0000318"/>
    <property type="project" value="GO_Central"/>
</dbReference>
<dbReference type="EMBL" id="KI630445">
    <property type="protein sequence ID" value="EYU39399.1"/>
    <property type="molecule type" value="Genomic_DNA"/>
</dbReference>
<proteinExistence type="inferred from homology"/>
<keyword evidence="4" id="KW-1185">Reference proteome</keyword>
<dbReference type="AlphaFoldDB" id="A0A022RHD4"/>
<dbReference type="GO" id="GO:0005634">
    <property type="term" value="C:nucleus"/>
    <property type="evidence" value="ECO:0000318"/>
    <property type="project" value="GO_Central"/>
</dbReference>
<sequence length="236" mass="27010">MLRRREALASNTPCAACKCLRRKCVNDCIFAPYFPPNDPQKFTNVHKVFGASNVSKILHELHPRLREDTVKSLVFEAECRLQDQVYGCVKHIYFLQETMKKLLNEIQSRKMDLTRYMGPQAMLVGTPHDPHRIEMQQIVAHEQQQQQQQQLMLHHQLQQQLLLNDAVSFNDVFDGPGNENSVTASGFNQMPAAAVDVVQPHTVGLDCSYGDHLQTQTPLQQEQRQTFCDSDKQPII</sequence>
<feature type="domain" description="LOB" evidence="2">
    <location>
        <begin position="12"/>
        <end position="113"/>
    </location>
</feature>
<dbReference type="Pfam" id="PF03195">
    <property type="entry name" value="LOB"/>
    <property type="match status" value="1"/>
</dbReference>
<comment type="similarity">
    <text evidence="1">Belongs to the LOB domain-containing protein family.</text>
</comment>
<evidence type="ECO:0000313" key="4">
    <source>
        <dbReference type="Proteomes" id="UP000030748"/>
    </source>
</evidence>
<organism evidence="3 4">
    <name type="scientific">Erythranthe guttata</name>
    <name type="common">Yellow monkey flower</name>
    <name type="synonym">Mimulus guttatus</name>
    <dbReference type="NCBI Taxonomy" id="4155"/>
    <lineage>
        <taxon>Eukaryota</taxon>
        <taxon>Viridiplantae</taxon>
        <taxon>Streptophyta</taxon>
        <taxon>Embryophyta</taxon>
        <taxon>Tracheophyta</taxon>
        <taxon>Spermatophyta</taxon>
        <taxon>Magnoliopsida</taxon>
        <taxon>eudicotyledons</taxon>
        <taxon>Gunneridae</taxon>
        <taxon>Pentapetalae</taxon>
        <taxon>asterids</taxon>
        <taxon>lamiids</taxon>
        <taxon>Lamiales</taxon>
        <taxon>Phrymaceae</taxon>
        <taxon>Erythranthe</taxon>
    </lineage>
</organism>
<dbReference type="PANTHER" id="PTHR31301">
    <property type="entry name" value="LOB DOMAIN-CONTAINING PROTEIN 4-RELATED"/>
    <property type="match status" value="1"/>
</dbReference>
<dbReference type="InterPro" id="IPR004883">
    <property type="entry name" value="LOB"/>
</dbReference>
<dbReference type="eggNOG" id="ENOG502QSSJ">
    <property type="taxonomic scope" value="Eukaryota"/>
</dbReference>
<dbReference type="PROSITE" id="PS50891">
    <property type="entry name" value="LOB"/>
    <property type="match status" value="1"/>
</dbReference>
<accession>A0A022RHD4</accession>
<dbReference type="Proteomes" id="UP000030748">
    <property type="component" value="Unassembled WGS sequence"/>
</dbReference>
<protein>
    <recommendedName>
        <fullName evidence="2">LOB domain-containing protein</fullName>
    </recommendedName>
</protein>
<dbReference type="STRING" id="4155.A0A022RHD4"/>
<reference evidence="3 4" key="1">
    <citation type="journal article" date="2013" name="Proc. Natl. Acad. Sci. U.S.A.">
        <title>Fine-scale variation in meiotic recombination in Mimulus inferred from population shotgun sequencing.</title>
        <authorList>
            <person name="Hellsten U."/>
            <person name="Wright K.M."/>
            <person name="Jenkins J."/>
            <person name="Shu S."/>
            <person name="Yuan Y."/>
            <person name="Wessler S.R."/>
            <person name="Schmutz J."/>
            <person name="Willis J.H."/>
            <person name="Rokhsar D.S."/>
        </authorList>
    </citation>
    <scope>NUCLEOTIDE SEQUENCE [LARGE SCALE GENOMIC DNA]</scope>
    <source>
        <strain evidence="4">cv. DUN x IM62</strain>
    </source>
</reference>
<dbReference type="GO" id="GO:0006355">
    <property type="term" value="P:regulation of DNA-templated transcription"/>
    <property type="evidence" value="ECO:0000318"/>
    <property type="project" value="GO_Central"/>
</dbReference>
<gene>
    <name evidence="3" type="ORF">MIMGU_mgv1a012920mg</name>
</gene>
<dbReference type="PANTHER" id="PTHR31301:SF68">
    <property type="entry name" value="LOB DOMAIN-CONTAINING PROTEIN 32-RELATED"/>
    <property type="match status" value="1"/>
</dbReference>
<dbReference type="PhylomeDB" id="A0A022RHD4"/>
<evidence type="ECO:0000256" key="1">
    <source>
        <dbReference type="ARBA" id="ARBA00005474"/>
    </source>
</evidence>
<evidence type="ECO:0000313" key="3">
    <source>
        <dbReference type="EMBL" id="EYU39399.1"/>
    </source>
</evidence>